<reference evidence="3 4" key="1">
    <citation type="journal article" date="2014" name="Genome Announc.">
        <title>Draft genome sequence of the pathogenic fungus Scedosporium apiospermum.</title>
        <authorList>
            <person name="Vandeputte P."/>
            <person name="Ghamrawi S."/>
            <person name="Rechenmann M."/>
            <person name="Iltis A."/>
            <person name="Giraud S."/>
            <person name="Fleury M."/>
            <person name="Thornton C."/>
            <person name="Delhaes L."/>
            <person name="Meyer W."/>
            <person name="Papon N."/>
            <person name="Bouchara J.P."/>
        </authorList>
    </citation>
    <scope>NUCLEOTIDE SEQUENCE [LARGE SCALE GENOMIC DNA]</scope>
    <source>
        <strain evidence="3 4">IHEM 14462</strain>
    </source>
</reference>
<evidence type="ECO:0000313" key="4">
    <source>
        <dbReference type="Proteomes" id="UP000028545"/>
    </source>
</evidence>
<organism evidence="3 4">
    <name type="scientific">Pseudallescheria apiosperma</name>
    <name type="common">Scedosporium apiospermum</name>
    <dbReference type="NCBI Taxonomy" id="563466"/>
    <lineage>
        <taxon>Eukaryota</taxon>
        <taxon>Fungi</taxon>
        <taxon>Dikarya</taxon>
        <taxon>Ascomycota</taxon>
        <taxon>Pezizomycotina</taxon>
        <taxon>Sordariomycetes</taxon>
        <taxon>Hypocreomycetidae</taxon>
        <taxon>Microascales</taxon>
        <taxon>Microascaceae</taxon>
        <taxon>Scedosporium</taxon>
    </lineage>
</organism>
<name>A0A084FXZ7_PSEDA</name>
<protein>
    <recommendedName>
        <fullName evidence="5">Secreted protein</fullName>
    </recommendedName>
</protein>
<dbReference type="Proteomes" id="UP000028545">
    <property type="component" value="Unassembled WGS sequence"/>
</dbReference>
<evidence type="ECO:0008006" key="5">
    <source>
        <dbReference type="Google" id="ProtNLM"/>
    </source>
</evidence>
<feature type="signal peptide" evidence="2">
    <location>
        <begin position="1"/>
        <end position="19"/>
    </location>
</feature>
<evidence type="ECO:0000313" key="3">
    <source>
        <dbReference type="EMBL" id="KEZ39959.1"/>
    </source>
</evidence>
<proteinExistence type="predicted"/>
<feature type="region of interest" description="Disordered" evidence="1">
    <location>
        <begin position="80"/>
        <end position="106"/>
    </location>
</feature>
<feature type="chain" id="PRO_5001774962" description="Secreted protein" evidence="2">
    <location>
        <begin position="20"/>
        <end position="224"/>
    </location>
</feature>
<sequence>MKVPALFALLAASFKAITAHPLDAIDLDNSPNAAQVLEAAGFKIIPTTFTGPWGSNGEDLALTGTIQEVVEQVKKLNPNYDFGLPEHHSTSQSSSGGDPDPDDDMVDLQPEIEVANADCSKGEWANLDRIKQGIDYLRVVPKDHAVMKGKGCGRVSCSNNSAIYLCWEPRTDRQEYHRTWNYVADYAVTVTDIVCPRLGGKHLQTKGKIWDPMGMGVLVTADKC</sequence>
<dbReference type="EMBL" id="JOWA01000132">
    <property type="protein sequence ID" value="KEZ39959.1"/>
    <property type="molecule type" value="Genomic_DNA"/>
</dbReference>
<keyword evidence="4" id="KW-1185">Reference proteome</keyword>
<evidence type="ECO:0000256" key="2">
    <source>
        <dbReference type="SAM" id="SignalP"/>
    </source>
</evidence>
<evidence type="ECO:0000256" key="1">
    <source>
        <dbReference type="SAM" id="MobiDB-lite"/>
    </source>
</evidence>
<dbReference type="RefSeq" id="XP_016639758.1">
    <property type="nucleotide sequence ID" value="XM_016790455.1"/>
</dbReference>
<dbReference type="HOGENOM" id="CLU_107712_0_0_1"/>
<dbReference type="AlphaFoldDB" id="A0A084FXZ7"/>
<dbReference type="OrthoDB" id="3552888at2759"/>
<accession>A0A084FXZ7</accession>
<dbReference type="PANTHER" id="PTHR35605:SF1">
    <property type="entry name" value="ECP2 EFFECTOR PROTEIN DOMAIN-CONTAINING PROTEIN-RELATED"/>
    <property type="match status" value="1"/>
</dbReference>
<gene>
    <name evidence="3" type="ORF">SAPIO_CDS8931</name>
</gene>
<dbReference type="VEuPathDB" id="FungiDB:SAPIO_CDS8931"/>
<dbReference type="GeneID" id="27728003"/>
<dbReference type="PANTHER" id="PTHR35605">
    <property type="entry name" value="ECP2 EFFECTOR PROTEIN DOMAIN-CONTAINING PROTEIN-RELATED"/>
    <property type="match status" value="1"/>
</dbReference>
<comment type="caution">
    <text evidence="3">The sequence shown here is derived from an EMBL/GenBank/DDBJ whole genome shotgun (WGS) entry which is preliminary data.</text>
</comment>
<dbReference type="KEGG" id="sapo:SAPIO_CDS8931"/>
<keyword evidence="2" id="KW-0732">Signal</keyword>